<organism evidence="1">
    <name type="scientific">Cupriavidus pinatubonensis (strain JMP 134 / LMG 1197)</name>
    <name type="common">Cupriavidus necator (strain JMP 134)</name>
    <dbReference type="NCBI Taxonomy" id="264198"/>
    <lineage>
        <taxon>Bacteria</taxon>
        <taxon>Pseudomonadati</taxon>
        <taxon>Pseudomonadota</taxon>
        <taxon>Betaproteobacteria</taxon>
        <taxon>Burkholderiales</taxon>
        <taxon>Burkholderiaceae</taxon>
        <taxon>Cupriavidus</taxon>
    </lineage>
</organism>
<reference evidence="1" key="1">
    <citation type="submission" date="2005-08" db="EMBL/GenBank/DDBJ databases">
        <title>Complete sequence of Chromosome1 of Ralstonia eutropha JMP134.</title>
        <authorList>
            <person name="Copeland A."/>
            <person name="Lucas S."/>
            <person name="Lapidus A."/>
            <person name="Barry K."/>
            <person name="Detter J.C."/>
            <person name="Glavina T."/>
            <person name="Hammon N."/>
            <person name="Israni S."/>
            <person name="Pitluck S."/>
            <person name="Goltsman E."/>
            <person name="Martinez M."/>
            <person name="Schmutz J."/>
            <person name="Larimer F."/>
            <person name="Land M."/>
            <person name="Lykidis A."/>
            <person name="Richardson P."/>
        </authorList>
    </citation>
    <scope>NUCLEOTIDE SEQUENCE</scope>
    <source>
        <strain evidence="1">JMP134</strain>
    </source>
</reference>
<sequence length="95" mass="10653">MRARDSQRLFSGDTEMIKNTGSAEQIRNEVLRRLQENADLGDACRNSEIPLPLRVDPGTNGGCNWRIEDFSGVRPACQAAVRAITAEMMREYDLP</sequence>
<gene>
    <name evidence="1" type="ordered locus">Reut_A1227</name>
</gene>
<dbReference type="EMBL" id="CP000090">
    <property type="protein sequence ID" value="AAZ60598.1"/>
    <property type="molecule type" value="Genomic_DNA"/>
</dbReference>
<dbReference type="AlphaFoldDB" id="Q472T5"/>
<protein>
    <submittedName>
        <fullName evidence="1">Uncharacterized protein</fullName>
    </submittedName>
</protein>
<proteinExistence type="predicted"/>
<accession>Q472T5</accession>
<dbReference type="HOGENOM" id="CLU_2587204_0_0_4"/>
<dbReference type="KEGG" id="reu:Reut_A1227"/>
<evidence type="ECO:0000313" key="1">
    <source>
        <dbReference type="EMBL" id="AAZ60598.1"/>
    </source>
</evidence>
<name>Q472T5_CUPPJ</name>